<dbReference type="SMART" id="SM00015">
    <property type="entry name" value="IQ"/>
    <property type="match status" value="3"/>
</dbReference>
<organism evidence="3">
    <name type="scientific">Mus musculus</name>
    <name type="common">Mouse</name>
    <dbReference type="NCBI Taxonomy" id="10090"/>
    <lineage>
        <taxon>Eukaryota</taxon>
        <taxon>Metazoa</taxon>
        <taxon>Chordata</taxon>
        <taxon>Craniata</taxon>
        <taxon>Vertebrata</taxon>
        <taxon>Euteleostomi</taxon>
        <taxon>Mammalia</taxon>
        <taxon>Eutheria</taxon>
        <taxon>Euarchontoglires</taxon>
        <taxon>Glires</taxon>
        <taxon>Rodentia</taxon>
        <taxon>Myomorpha</taxon>
        <taxon>Muroidea</taxon>
        <taxon>Muridae</taxon>
        <taxon>Murinae</taxon>
        <taxon>Mus</taxon>
        <taxon>Mus</taxon>
    </lineage>
</organism>
<proteinExistence type="evidence at transcript level"/>
<sequence length="172" mass="20758">MGCLYSKGNVHFSIDDEIYDIKETRKQQQKEKEKEEEEKKLRPSSTPKVEHTWPSKLELSLQHLSQKTQNARKIQAWWRGTLVRRSLLRAALSAWIIQSWWRKILAKRQEKNRLIILHLMAQETRACVLIQSWVRMLKIRQNYCRLCYATRVIQASWRWYNCRTRGFFPGQL</sequence>
<feature type="compositionally biased region" description="Basic and acidic residues" evidence="2">
    <location>
        <begin position="24"/>
        <end position="41"/>
    </location>
</feature>
<dbReference type="InterPro" id="IPR039887">
    <property type="entry name" value="IQCF"/>
</dbReference>
<dbReference type="AlphaFoldDB" id="Q0P5Z0"/>
<dbReference type="InterPro" id="IPR027417">
    <property type="entry name" value="P-loop_NTPase"/>
</dbReference>
<dbReference type="PANTHER" id="PTHR21633">
    <property type="entry name" value="IQ MOTIF CONTAINING F"/>
    <property type="match status" value="1"/>
</dbReference>
<evidence type="ECO:0000256" key="2">
    <source>
        <dbReference type="SAM" id="MobiDB-lite"/>
    </source>
</evidence>
<dbReference type="AGR" id="MGI:1914570"/>
<reference evidence="3" key="1">
    <citation type="journal article" date="2004" name="Genome Res.">
        <title>The status, quality, and expansion of the NIH full-length cDNA project: the Mammalian Gene Collection (MGC).</title>
        <authorList>
            <consortium name="The MGC Project Team"/>
            <person name="Gerhard D.S."/>
            <person name="Wagner L."/>
            <person name="Feingold E.A."/>
            <person name="Shenmen C.M."/>
            <person name="Grouse L.H."/>
            <person name="Schuler G."/>
            <person name="Klein S.L."/>
            <person name="Old S."/>
            <person name="Rasooly R."/>
            <person name="Good P."/>
            <person name="Guyer M."/>
            <person name="Peck A.M."/>
            <person name="Derge J.G."/>
            <person name="Lipman D."/>
            <person name="Collins F.S."/>
            <person name="Jang W."/>
            <person name="Sherry S."/>
            <person name="Feolo M."/>
            <person name="Misquitta L."/>
            <person name="Lee E."/>
            <person name="Rotmistrovsky K."/>
            <person name="Greenhut S.F."/>
            <person name="Schaefer C.F."/>
            <person name="Buetow K."/>
            <person name="Bonner T.I."/>
            <person name="Haussler D."/>
            <person name="Kent J."/>
            <person name="Kiekhaus M."/>
            <person name="Furey T."/>
            <person name="Brent M."/>
            <person name="Prange C."/>
            <person name="Schreiber K."/>
            <person name="Shapiro N."/>
            <person name="Bhat N.K."/>
            <person name="Hopkins R.F."/>
            <person name="Hsie F."/>
            <person name="Driscoll T."/>
            <person name="Soares M.B."/>
            <person name="Casavant T.L."/>
            <person name="Scheetz T.E."/>
            <person name="Brown-stein M.J."/>
            <person name="Usdin T.B."/>
            <person name="Toshiyuki S."/>
            <person name="Carninci P."/>
            <person name="Piao Y."/>
            <person name="Dudekula D.B."/>
            <person name="Ko M.S."/>
            <person name="Kawakami K."/>
            <person name="Suzuki Y."/>
            <person name="Sugano S."/>
            <person name="Gruber C.E."/>
            <person name="Smith M.R."/>
            <person name="Simmons B."/>
            <person name="Moore T."/>
            <person name="Waterman R."/>
            <person name="Johnson S.L."/>
            <person name="Ruan Y."/>
            <person name="Wei C.L."/>
            <person name="Mathavan S."/>
            <person name="Gunaratne P.H."/>
            <person name="Wu J."/>
            <person name="Garcia A.M."/>
            <person name="Hulyk S.W."/>
            <person name="Fuh E."/>
            <person name="Yuan Y."/>
            <person name="Sneed A."/>
            <person name="Kowis C."/>
            <person name="Hodgson A."/>
            <person name="Muzny D.M."/>
            <person name="McPherson J."/>
            <person name="Gibbs R.A."/>
            <person name="Fahey J."/>
            <person name="Helton E."/>
            <person name="Ketteman M."/>
            <person name="Madan A."/>
            <person name="Rodrigues S."/>
            <person name="Sanchez A."/>
            <person name="Whiting M."/>
            <person name="Madari A."/>
            <person name="Young A.C."/>
            <person name="Wetherby K.D."/>
            <person name="Granite S.J."/>
            <person name="Kwong P.N."/>
            <person name="Brinkley C.P."/>
            <person name="Pearson R.L."/>
            <person name="Bouffard G.G."/>
            <person name="Blakesly R.W."/>
            <person name="Green E.D."/>
            <person name="Dickson M.C."/>
            <person name="Rodriguez A.C."/>
            <person name="Grimwood J."/>
            <person name="Schmutz J."/>
            <person name="Myers R.M."/>
            <person name="Butterfield Y.S."/>
            <person name="Griffith M."/>
            <person name="Griffith O.L."/>
            <person name="Krzywinski M.I."/>
            <person name="Liao N."/>
            <person name="Morin R."/>
            <person name="Morrin R."/>
            <person name="Palmquist D."/>
            <person name="Petrescu A.S."/>
            <person name="Skalska U."/>
            <person name="Smailus D.E."/>
            <person name="Stott J.M."/>
            <person name="Schnerch A."/>
            <person name="Schein J.E."/>
            <person name="Jones S.J."/>
            <person name="Holt R.A."/>
            <person name="Baross A."/>
            <person name="Marra M.A."/>
            <person name="Clifton S."/>
            <person name="Makowski K.A."/>
            <person name="Bosak S."/>
            <person name="Malek J."/>
        </authorList>
    </citation>
    <scope>NUCLEOTIDE SEQUENCE [LARGE SCALE MRNA]</scope>
    <source>
        <tissue evidence="3">Testis</tissue>
    </source>
</reference>
<gene>
    <name evidence="3 4" type="primary">Iqcf4</name>
</gene>
<dbReference type="PROSITE" id="PS50096">
    <property type="entry name" value="IQ"/>
    <property type="match status" value="1"/>
</dbReference>
<accession>Q0P5Z0</accession>
<name>Q0P5Z0_MOUSE</name>
<dbReference type="MGI" id="MGI:1914570">
    <property type="gene designation" value="Iqcf4"/>
</dbReference>
<feature type="region of interest" description="Disordered" evidence="2">
    <location>
        <begin position="24"/>
        <end position="52"/>
    </location>
</feature>
<dbReference type="OrthoDB" id="252964at2759"/>
<dbReference type="FunFam" id="1.20.5.190:FF:000015">
    <property type="entry name" value="IQ motif containing F5"/>
    <property type="match status" value="1"/>
</dbReference>
<dbReference type="FunFam" id="1.20.5.190:FF:000014">
    <property type="entry name" value="IQ motif containing F5"/>
    <property type="match status" value="1"/>
</dbReference>
<dbReference type="Gene3D" id="1.20.5.190">
    <property type="match status" value="2"/>
</dbReference>
<evidence type="ECO:0000313" key="4">
    <source>
        <dbReference type="MGI" id="MGI:1914570"/>
    </source>
</evidence>
<evidence type="ECO:0000313" key="3">
    <source>
        <dbReference type="EMBL" id="AAH48652.1"/>
    </source>
</evidence>
<protein>
    <submittedName>
        <fullName evidence="3">Iqcf4 protein</fullName>
    </submittedName>
</protein>
<dbReference type="PANTHER" id="PTHR21633:SF10">
    <property type="entry name" value="IQ MOTIF CONTAINING F4"/>
    <property type="match status" value="1"/>
</dbReference>
<evidence type="ECO:0000256" key="1">
    <source>
        <dbReference type="ARBA" id="ARBA00022737"/>
    </source>
</evidence>
<keyword evidence="1" id="KW-0677">Repeat</keyword>
<dbReference type="EMBL" id="BC048652">
    <property type="protein sequence ID" value="AAH48652.1"/>
    <property type="molecule type" value="mRNA"/>
</dbReference>
<dbReference type="Pfam" id="PF00612">
    <property type="entry name" value="IQ"/>
    <property type="match status" value="3"/>
</dbReference>
<dbReference type="InterPro" id="IPR000048">
    <property type="entry name" value="IQ_motif_EF-hand-BS"/>
</dbReference>
<dbReference type="SUPFAM" id="SSF52540">
    <property type="entry name" value="P-loop containing nucleoside triphosphate hydrolases"/>
    <property type="match status" value="1"/>
</dbReference>